<organism evidence="2 3">
    <name type="scientific">Zostera marina</name>
    <name type="common">Eelgrass</name>
    <dbReference type="NCBI Taxonomy" id="29655"/>
    <lineage>
        <taxon>Eukaryota</taxon>
        <taxon>Viridiplantae</taxon>
        <taxon>Streptophyta</taxon>
        <taxon>Embryophyta</taxon>
        <taxon>Tracheophyta</taxon>
        <taxon>Spermatophyta</taxon>
        <taxon>Magnoliopsida</taxon>
        <taxon>Liliopsida</taxon>
        <taxon>Zosteraceae</taxon>
        <taxon>Zostera</taxon>
    </lineage>
</organism>
<dbReference type="EMBL" id="LFYR01001750">
    <property type="protein sequence ID" value="KMZ59669.1"/>
    <property type="molecule type" value="Genomic_DNA"/>
</dbReference>
<evidence type="ECO:0000256" key="1">
    <source>
        <dbReference type="SAM" id="MobiDB-lite"/>
    </source>
</evidence>
<dbReference type="Proteomes" id="UP000036987">
    <property type="component" value="Unassembled WGS sequence"/>
</dbReference>
<gene>
    <name evidence="2" type="ORF">ZOSMA_666G00010</name>
</gene>
<feature type="region of interest" description="Disordered" evidence="1">
    <location>
        <begin position="15"/>
        <end position="42"/>
    </location>
</feature>
<sequence>MRNLVCVAMGRPDEIENIPDIPDIPDHNDEDLPEPNEDLPDLNYDSTFVNRLKDAEQELWPGCTEFTKLSFILELFQCKCINQWSDKSFETL</sequence>
<reference evidence="3" key="1">
    <citation type="journal article" date="2016" name="Nature">
        <title>The genome of the seagrass Zostera marina reveals angiosperm adaptation to the sea.</title>
        <authorList>
            <person name="Olsen J.L."/>
            <person name="Rouze P."/>
            <person name="Verhelst B."/>
            <person name="Lin Y.-C."/>
            <person name="Bayer T."/>
            <person name="Collen J."/>
            <person name="Dattolo E."/>
            <person name="De Paoli E."/>
            <person name="Dittami S."/>
            <person name="Maumus F."/>
            <person name="Michel G."/>
            <person name="Kersting A."/>
            <person name="Lauritano C."/>
            <person name="Lohaus R."/>
            <person name="Toepel M."/>
            <person name="Tonon T."/>
            <person name="Vanneste K."/>
            <person name="Amirebrahimi M."/>
            <person name="Brakel J."/>
            <person name="Bostroem C."/>
            <person name="Chovatia M."/>
            <person name="Grimwood J."/>
            <person name="Jenkins J.W."/>
            <person name="Jueterbock A."/>
            <person name="Mraz A."/>
            <person name="Stam W.T."/>
            <person name="Tice H."/>
            <person name="Bornberg-Bauer E."/>
            <person name="Green P.J."/>
            <person name="Pearson G.A."/>
            <person name="Procaccini G."/>
            <person name="Duarte C.M."/>
            <person name="Schmutz J."/>
            <person name="Reusch T.B.H."/>
            <person name="Van de Peer Y."/>
        </authorList>
    </citation>
    <scope>NUCLEOTIDE SEQUENCE [LARGE SCALE GENOMIC DNA]</scope>
    <source>
        <strain evidence="3">cv. Finnish</strain>
    </source>
</reference>
<keyword evidence="3" id="KW-1185">Reference proteome</keyword>
<proteinExistence type="predicted"/>
<comment type="caution">
    <text evidence="2">The sequence shown here is derived from an EMBL/GenBank/DDBJ whole genome shotgun (WGS) entry which is preliminary data.</text>
</comment>
<dbReference type="OrthoDB" id="656400at2759"/>
<evidence type="ECO:0000313" key="2">
    <source>
        <dbReference type="EMBL" id="KMZ59669.1"/>
    </source>
</evidence>
<dbReference type="AlphaFoldDB" id="A0A0K9NSD2"/>
<dbReference type="STRING" id="29655.A0A0K9NSD2"/>
<feature type="compositionally biased region" description="Acidic residues" evidence="1">
    <location>
        <begin position="28"/>
        <end position="40"/>
    </location>
</feature>
<evidence type="ECO:0000313" key="3">
    <source>
        <dbReference type="Proteomes" id="UP000036987"/>
    </source>
</evidence>
<feature type="non-terminal residue" evidence="2">
    <location>
        <position position="92"/>
    </location>
</feature>
<protein>
    <submittedName>
        <fullName evidence="2">Uncharacterized protein</fullName>
    </submittedName>
</protein>
<name>A0A0K9NSD2_ZOSMR</name>
<accession>A0A0K9NSD2</accession>